<dbReference type="Pfam" id="PF00313">
    <property type="entry name" value="CSD"/>
    <property type="match status" value="1"/>
</dbReference>
<protein>
    <submittedName>
        <fullName evidence="5">Cold-shock protein CspD</fullName>
    </submittedName>
</protein>
<evidence type="ECO:0000256" key="2">
    <source>
        <dbReference type="ARBA" id="ARBA00022490"/>
    </source>
</evidence>
<dbReference type="SUPFAM" id="SSF50249">
    <property type="entry name" value="Nucleic acid-binding proteins"/>
    <property type="match status" value="1"/>
</dbReference>
<accession>A0ABQ4N4H2</accession>
<reference evidence="5 6" key="1">
    <citation type="submission" date="2021-04" db="EMBL/GenBank/DDBJ databases">
        <title>Draft genome sequence of Paenibacillus cisolokensis, LC2-13A.</title>
        <authorList>
            <person name="Uke A."/>
            <person name="Chhe C."/>
            <person name="Baramee S."/>
            <person name="Kosugi A."/>
        </authorList>
    </citation>
    <scope>NUCLEOTIDE SEQUENCE [LARGE SCALE GENOMIC DNA]</scope>
    <source>
        <strain evidence="5 6">LC2-13A</strain>
    </source>
</reference>
<dbReference type="InterPro" id="IPR050181">
    <property type="entry name" value="Cold_shock_domain"/>
</dbReference>
<evidence type="ECO:0000259" key="4">
    <source>
        <dbReference type="PROSITE" id="PS51857"/>
    </source>
</evidence>
<sequence>MKGTVKWFNAEKGYGFIQVENGEDVFVHYSAIQGDGFKTLDEGQTVEFDITEGNRGPQAANVTKL</sequence>
<dbReference type="CDD" id="cd04458">
    <property type="entry name" value="CSP_CDS"/>
    <property type="match status" value="1"/>
</dbReference>
<dbReference type="Proteomes" id="UP000680304">
    <property type="component" value="Unassembled WGS sequence"/>
</dbReference>
<dbReference type="SMART" id="SM00357">
    <property type="entry name" value="CSP"/>
    <property type="match status" value="1"/>
</dbReference>
<dbReference type="InterPro" id="IPR012156">
    <property type="entry name" value="Cold_shock_CspA"/>
</dbReference>
<evidence type="ECO:0000256" key="3">
    <source>
        <dbReference type="RuleBase" id="RU000408"/>
    </source>
</evidence>
<organism evidence="5 6">
    <name type="scientific">Paenibacillus cisolokensis</name>
    <dbReference type="NCBI Taxonomy" id="1658519"/>
    <lineage>
        <taxon>Bacteria</taxon>
        <taxon>Bacillati</taxon>
        <taxon>Bacillota</taxon>
        <taxon>Bacilli</taxon>
        <taxon>Bacillales</taxon>
        <taxon>Paenibacillaceae</taxon>
        <taxon>Paenibacillus</taxon>
    </lineage>
</organism>
<dbReference type="InterPro" id="IPR011129">
    <property type="entry name" value="CSD"/>
</dbReference>
<dbReference type="PRINTS" id="PR00050">
    <property type="entry name" value="COLDSHOCK"/>
</dbReference>
<comment type="caution">
    <text evidence="5">The sequence shown here is derived from an EMBL/GenBank/DDBJ whole genome shotgun (WGS) entry which is preliminary data.</text>
</comment>
<gene>
    <name evidence="5" type="primary">cspD</name>
    <name evidence="5" type="ORF">PACILC2_16170</name>
</gene>
<evidence type="ECO:0000313" key="6">
    <source>
        <dbReference type="Proteomes" id="UP000680304"/>
    </source>
</evidence>
<keyword evidence="6" id="KW-1185">Reference proteome</keyword>
<dbReference type="Gene3D" id="6.20.370.130">
    <property type="match status" value="1"/>
</dbReference>
<dbReference type="PROSITE" id="PS00352">
    <property type="entry name" value="CSD_1"/>
    <property type="match status" value="1"/>
</dbReference>
<evidence type="ECO:0000313" key="5">
    <source>
        <dbReference type="EMBL" id="GIQ63049.1"/>
    </source>
</evidence>
<feature type="domain" description="CSD" evidence="4">
    <location>
        <begin position="1"/>
        <end position="64"/>
    </location>
</feature>
<dbReference type="PIRSF" id="PIRSF002599">
    <property type="entry name" value="Cold_shock_A"/>
    <property type="match status" value="1"/>
</dbReference>
<proteinExistence type="predicted"/>
<dbReference type="Gene3D" id="2.40.50.140">
    <property type="entry name" value="Nucleic acid-binding proteins"/>
    <property type="match status" value="1"/>
</dbReference>
<dbReference type="InterPro" id="IPR019844">
    <property type="entry name" value="CSD_CS"/>
</dbReference>
<dbReference type="InterPro" id="IPR002059">
    <property type="entry name" value="CSP_DNA-bd"/>
</dbReference>
<dbReference type="EMBL" id="BOVJ01000052">
    <property type="protein sequence ID" value="GIQ63049.1"/>
    <property type="molecule type" value="Genomic_DNA"/>
</dbReference>
<dbReference type="RefSeq" id="WP_062494232.1">
    <property type="nucleotide sequence ID" value="NZ_BOVJ01000052.1"/>
</dbReference>
<dbReference type="InterPro" id="IPR012340">
    <property type="entry name" value="NA-bd_OB-fold"/>
</dbReference>
<name>A0ABQ4N4H2_9BACL</name>
<comment type="subcellular location">
    <subcellularLocation>
        <location evidence="1 3">Cytoplasm</location>
    </subcellularLocation>
</comment>
<keyword evidence="2" id="KW-0963">Cytoplasm</keyword>
<dbReference type="PANTHER" id="PTHR11544">
    <property type="entry name" value="COLD SHOCK DOMAIN CONTAINING PROTEINS"/>
    <property type="match status" value="1"/>
</dbReference>
<evidence type="ECO:0000256" key="1">
    <source>
        <dbReference type="ARBA" id="ARBA00004496"/>
    </source>
</evidence>
<dbReference type="PROSITE" id="PS51857">
    <property type="entry name" value="CSD_2"/>
    <property type="match status" value="1"/>
</dbReference>